<protein>
    <submittedName>
        <fullName evidence="1">Uncharacterized protein</fullName>
    </submittedName>
</protein>
<accession>A0ABP6AXX8</accession>
<dbReference type="Proteomes" id="UP001499978">
    <property type="component" value="Unassembled WGS sequence"/>
</dbReference>
<comment type="caution">
    <text evidence="1">The sequence shown here is derived from an EMBL/GenBank/DDBJ whole genome shotgun (WGS) entry which is preliminary data.</text>
</comment>
<sequence length="162" mass="18403">MALGGAWYLWAAVIATSDDPRAYPGSRGDRTLEQTLRAFQLTLPPCATDVRFLAKRPWPMSDWRHLLIRLVAPDRSCLDSFVSTNSLDATGVVDGKELENDREREVESVNWHYRSGVAYQTFDSGTSSNEPGNRYLQACDVQVEQQGRSFVVYTHCFRWVPQ</sequence>
<evidence type="ECO:0000313" key="1">
    <source>
        <dbReference type="EMBL" id="GAA2527714.1"/>
    </source>
</evidence>
<name>A0ABP6AXX8_9ACTN</name>
<gene>
    <name evidence="1" type="ORF">GCM10010201_28170</name>
</gene>
<proteinExistence type="predicted"/>
<keyword evidence="2" id="KW-1185">Reference proteome</keyword>
<evidence type="ECO:0000313" key="2">
    <source>
        <dbReference type="Proteomes" id="UP001499978"/>
    </source>
</evidence>
<organism evidence="1 2">
    <name type="scientific">Pilimelia columellifera subsp. columellifera</name>
    <dbReference type="NCBI Taxonomy" id="706583"/>
    <lineage>
        <taxon>Bacteria</taxon>
        <taxon>Bacillati</taxon>
        <taxon>Actinomycetota</taxon>
        <taxon>Actinomycetes</taxon>
        <taxon>Micromonosporales</taxon>
        <taxon>Micromonosporaceae</taxon>
        <taxon>Pilimelia</taxon>
    </lineage>
</organism>
<dbReference type="EMBL" id="BAAARY010000014">
    <property type="protein sequence ID" value="GAA2527714.1"/>
    <property type="molecule type" value="Genomic_DNA"/>
</dbReference>
<reference evidence="2" key="1">
    <citation type="journal article" date="2019" name="Int. J. Syst. Evol. Microbiol.">
        <title>The Global Catalogue of Microorganisms (GCM) 10K type strain sequencing project: providing services to taxonomists for standard genome sequencing and annotation.</title>
        <authorList>
            <consortium name="The Broad Institute Genomics Platform"/>
            <consortium name="The Broad Institute Genome Sequencing Center for Infectious Disease"/>
            <person name="Wu L."/>
            <person name="Ma J."/>
        </authorList>
    </citation>
    <scope>NUCLEOTIDE SEQUENCE [LARGE SCALE GENOMIC DNA]</scope>
    <source>
        <strain evidence="2">JCM 3367</strain>
    </source>
</reference>